<dbReference type="InterPro" id="IPR004923">
    <property type="entry name" value="FTR1/Fip1/EfeU"/>
</dbReference>
<sequence length="290" mass="30568">MLASNALIGLREGLEAALVVVILVAFLVKTDRRWALRHVWTGVGIAVALSVALGALLTYGTKQLTFEAQELIGGTASIIAVVFVTFMVFWMKSASRTISGELKGKLDKAIDMGPFAIALVAFLGVGREGLETAIFFYATAEAAGQGNNQPLIGWVIGLGGAVVLGWLIYRGAVKINLTKFFRYTGVLLVLVAGGILAYGLHDLQEAGFLPGLTTLAFDVSATVDPGSWYATLLKGIFNFTPATTVLQAVAWVLYVGIVLTLFLRPARPTPQAPAVTPNGTASTSRPSVAA</sequence>
<evidence type="ECO:0000256" key="2">
    <source>
        <dbReference type="ARBA" id="ARBA00008333"/>
    </source>
</evidence>
<comment type="similarity">
    <text evidence="2">Belongs to the oxidase-dependent Fe transporter (OFeT) (TC 9.A.10.1) family.</text>
</comment>
<feature type="region of interest" description="Disordered" evidence="6">
    <location>
        <begin position="269"/>
        <end position="290"/>
    </location>
</feature>
<gene>
    <name evidence="8" type="ORF">GCM10022399_21860</name>
</gene>
<dbReference type="Pfam" id="PF03239">
    <property type="entry name" value="FTR1"/>
    <property type="match status" value="1"/>
</dbReference>
<proteinExistence type="inferred from homology"/>
<feature type="transmembrane region" description="Helical" evidence="7">
    <location>
        <begin position="245"/>
        <end position="263"/>
    </location>
</feature>
<keyword evidence="5 7" id="KW-0472">Membrane</keyword>
<evidence type="ECO:0000313" key="9">
    <source>
        <dbReference type="Proteomes" id="UP001501468"/>
    </source>
</evidence>
<organism evidence="8 9">
    <name type="scientific">Terrabacter ginsenosidimutans</name>
    <dbReference type="NCBI Taxonomy" id="490575"/>
    <lineage>
        <taxon>Bacteria</taxon>
        <taxon>Bacillati</taxon>
        <taxon>Actinomycetota</taxon>
        <taxon>Actinomycetes</taxon>
        <taxon>Micrococcales</taxon>
        <taxon>Intrasporangiaceae</taxon>
        <taxon>Terrabacter</taxon>
    </lineage>
</organism>
<evidence type="ECO:0000256" key="5">
    <source>
        <dbReference type="ARBA" id="ARBA00023136"/>
    </source>
</evidence>
<dbReference type="NCBIfam" id="NF041756">
    <property type="entry name" value="EfeU"/>
    <property type="match status" value="1"/>
</dbReference>
<dbReference type="PANTHER" id="PTHR31632:SF2">
    <property type="entry name" value="PLASMA MEMBRANE IRON PERMEASE"/>
    <property type="match status" value="1"/>
</dbReference>
<keyword evidence="9" id="KW-1185">Reference proteome</keyword>
<dbReference type="Proteomes" id="UP001501468">
    <property type="component" value="Unassembled WGS sequence"/>
</dbReference>
<feature type="transmembrane region" description="Helical" evidence="7">
    <location>
        <begin position="71"/>
        <end position="91"/>
    </location>
</feature>
<comment type="subcellular location">
    <subcellularLocation>
        <location evidence="1">Membrane</location>
        <topology evidence="1">Multi-pass membrane protein</topology>
    </subcellularLocation>
</comment>
<comment type="caution">
    <text evidence="8">The sequence shown here is derived from an EMBL/GenBank/DDBJ whole genome shotgun (WGS) entry which is preliminary data.</text>
</comment>
<protein>
    <submittedName>
        <fullName evidence="8">FTR1 family protein</fullName>
    </submittedName>
</protein>
<reference evidence="9" key="1">
    <citation type="journal article" date="2019" name="Int. J. Syst. Evol. Microbiol.">
        <title>The Global Catalogue of Microorganisms (GCM) 10K type strain sequencing project: providing services to taxonomists for standard genome sequencing and annotation.</title>
        <authorList>
            <consortium name="The Broad Institute Genomics Platform"/>
            <consortium name="The Broad Institute Genome Sequencing Center for Infectious Disease"/>
            <person name="Wu L."/>
            <person name="Ma J."/>
        </authorList>
    </citation>
    <scope>NUCLEOTIDE SEQUENCE [LARGE SCALE GENOMIC DNA]</scope>
    <source>
        <strain evidence="9">JCM 17125</strain>
    </source>
</reference>
<dbReference type="RefSeq" id="WP_344945772.1">
    <property type="nucleotide sequence ID" value="NZ_BAABDC010000003.1"/>
</dbReference>
<evidence type="ECO:0000256" key="6">
    <source>
        <dbReference type="SAM" id="MobiDB-lite"/>
    </source>
</evidence>
<feature type="transmembrane region" description="Helical" evidence="7">
    <location>
        <begin position="6"/>
        <end position="27"/>
    </location>
</feature>
<feature type="transmembrane region" description="Helical" evidence="7">
    <location>
        <begin position="151"/>
        <end position="169"/>
    </location>
</feature>
<dbReference type="EMBL" id="BAABDC010000003">
    <property type="protein sequence ID" value="GAA3704873.1"/>
    <property type="molecule type" value="Genomic_DNA"/>
</dbReference>
<feature type="transmembrane region" description="Helical" evidence="7">
    <location>
        <begin position="112"/>
        <end position="139"/>
    </location>
</feature>
<feature type="transmembrane region" description="Helical" evidence="7">
    <location>
        <begin position="39"/>
        <end position="59"/>
    </location>
</feature>
<evidence type="ECO:0000256" key="1">
    <source>
        <dbReference type="ARBA" id="ARBA00004141"/>
    </source>
</evidence>
<keyword evidence="3 7" id="KW-0812">Transmembrane</keyword>
<evidence type="ECO:0000256" key="4">
    <source>
        <dbReference type="ARBA" id="ARBA00022989"/>
    </source>
</evidence>
<dbReference type="PANTHER" id="PTHR31632">
    <property type="entry name" value="IRON TRANSPORTER FTH1"/>
    <property type="match status" value="1"/>
</dbReference>
<evidence type="ECO:0000256" key="7">
    <source>
        <dbReference type="SAM" id="Phobius"/>
    </source>
</evidence>
<feature type="transmembrane region" description="Helical" evidence="7">
    <location>
        <begin position="181"/>
        <end position="200"/>
    </location>
</feature>
<name>A0ABP7DJ26_9MICO</name>
<evidence type="ECO:0000313" key="8">
    <source>
        <dbReference type="EMBL" id="GAA3704873.1"/>
    </source>
</evidence>
<keyword evidence="4 7" id="KW-1133">Transmembrane helix</keyword>
<accession>A0ABP7DJ26</accession>
<feature type="compositionally biased region" description="Polar residues" evidence="6">
    <location>
        <begin position="277"/>
        <end position="290"/>
    </location>
</feature>
<evidence type="ECO:0000256" key="3">
    <source>
        <dbReference type="ARBA" id="ARBA00022692"/>
    </source>
</evidence>